<dbReference type="Proteomes" id="UP000218113">
    <property type="component" value="Unassembled WGS sequence"/>
</dbReference>
<dbReference type="EMBL" id="NVSR01000011">
    <property type="protein sequence ID" value="PCI29703.1"/>
    <property type="molecule type" value="Genomic_DNA"/>
</dbReference>
<name>A0A2A4T820_9DELT</name>
<organism evidence="1 2">
    <name type="scientific">SAR324 cluster bacterium</name>
    <dbReference type="NCBI Taxonomy" id="2024889"/>
    <lineage>
        <taxon>Bacteria</taxon>
        <taxon>Deltaproteobacteria</taxon>
        <taxon>SAR324 cluster</taxon>
    </lineage>
</organism>
<reference evidence="2" key="1">
    <citation type="submission" date="2017-08" db="EMBL/GenBank/DDBJ databases">
        <title>A dynamic microbial community with high functional redundancy inhabits the cold, oxic subseafloor aquifer.</title>
        <authorList>
            <person name="Tully B.J."/>
            <person name="Wheat C.G."/>
            <person name="Glazer B.T."/>
            <person name="Huber J.A."/>
        </authorList>
    </citation>
    <scope>NUCLEOTIDE SEQUENCE [LARGE SCALE GENOMIC DNA]</scope>
</reference>
<protein>
    <recommendedName>
        <fullName evidence="3">Outer membrane protein beta-barrel domain-containing protein</fullName>
    </recommendedName>
</protein>
<evidence type="ECO:0000313" key="2">
    <source>
        <dbReference type="Proteomes" id="UP000218113"/>
    </source>
</evidence>
<sequence>MFYNVALAQESQKVRADKTIFLGITPVGIHIPTLVAPPVGIGFYLGDSWLFGIESGSKSLDQDDGDTKSSADFSNQGIYARWFTGNSFNILFAVHQRNWKASAVVTKSVRSGFTIVTESATADLEAKATVATIGIGNQWSFGWGLVLGADWALGSALLSSSSTATITANGFSNTQDAADAEKDLTEFGDFLNKASSFPGVLNLTIGFAF</sequence>
<dbReference type="AlphaFoldDB" id="A0A2A4T820"/>
<evidence type="ECO:0008006" key="3">
    <source>
        <dbReference type="Google" id="ProtNLM"/>
    </source>
</evidence>
<gene>
    <name evidence="1" type="ORF">COB67_03605</name>
</gene>
<proteinExistence type="predicted"/>
<comment type="caution">
    <text evidence="1">The sequence shown here is derived from an EMBL/GenBank/DDBJ whole genome shotgun (WGS) entry which is preliminary data.</text>
</comment>
<accession>A0A2A4T820</accession>
<evidence type="ECO:0000313" key="1">
    <source>
        <dbReference type="EMBL" id="PCI29703.1"/>
    </source>
</evidence>